<dbReference type="Proteomes" id="UP000039046">
    <property type="component" value="Unassembled WGS sequence"/>
</dbReference>
<evidence type="ECO:0000259" key="2">
    <source>
        <dbReference type="PROSITE" id="PS51186"/>
    </source>
</evidence>
<dbReference type="OrthoDB" id="10039976at2759"/>
<feature type="chain" id="PRO_5001979274" description="N-acetyltransferase domain-containing protein" evidence="1">
    <location>
        <begin position="34"/>
        <end position="204"/>
    </location>
</feature>
<dbReference type="AlphaFoldDB" id="A0A0A1SWV6"/>
<evidence type="ECO:0000313" key="4">
    <source>
        <dbReference type="Proteomes" id="UP000039046"/>
    </source>
</evidence>
<reference evidence="3 4" key="1">
    <citation type="journal article" date="2015" name="Genome Announc.">
        <title>Draft Genome Sequence and Gene Annotation of the Entomopathogenic Fungus Verticillium hemipterigenum.</title>
        <authorList>
            <person name="Horn F."/>
            <person name="Habel A."/>
            <person name="Scharf D.H."/>
            <person name="Dworschak J."/>
            <person name="Brakhage A.A."/>
            <person name="Guthke R."/>
            <person name="Hertweck C."/>
            <person name="Linde J."/>
        </authorList>
    </citation>
    <scope>NUCLEOTIDE SEQUENCE [LARGE SCALE GENOMIC DNA]</scope>
</reference>
<keyword evidence="1" id="KW-0732">Signal</keyword>
<evidence type="ECO:0000256" key="1">
    <source>
        <dbReference type="SAM" id="SignalP"/>
    </source>
</evidence>
<gene>
    <name evidence="3" type="ORF">VHEMI02829</name>
</gene>
<name>A0A0A1SWV6_9HYPO</name>
<sequence>MRAASLSHLINCCCNKCGFCNFFTFIIITLTAAEMNPSDFNNRRWDRDDYYVTTDPSQISVAALIDIYNSDVFYWASAMPAEYMEATLRNSLTFCIFSKTTGALTGLARCVTDYTTFMYLTDVWVDPAQQGQGLGKWMLTCINEVIDEMPHLRRCMLFTTNWDRSVPLYEKTMGMEVIEGRALATMEVKGRGHPKYGQKGSSYT</sequence>
<protein>
    <recommendedName>
        <fullName evidence="2">N-acetyltransferase domain-containing protein</fullName>
    </recommendedName>
</protein>
<dbReference type="Pfam" id="PF00583">
    <property type="entry name" value="Acetyltransf_1"/>
    <property type="match status" value="1"/>
</dbReference>
<feature type="signal peptide" evidence="1">
    <location>
        <begin position="1"/>
        <end position="33"/>
    </location>
</feature>
<dbReference type="CDD" id="cd04301">
    <property type="entry name" value="NAT_SF"/>
    <property type="match status" value="1"/>
</dbReference>
<dbReference type="HOGENOM" id="CLU_086503_2_0_1"/>
<dbReference type="SUPFAM" id="SSF55729">
    <property type="entry name" value="Acyl-CoA N-acyltransferases (Nat)"/>
    <property type="match status" value="1"/>
</dbReference>
<dbReference type="PANTHER" id="PTHR43233:SF1">
    <property type="entry name" value="FAMILY N-ACETYLTRANSFERASE, PUTATIVE (AFU_ORTHOLOGUE AFUA_6G03350)-RELATED"/>
    <property type="match status" value="1"/>
</dbReference>
<evidence type="ECO:0000313" key="3">
    <source>
        <dbReference type="EMBL" id="CEJ82781.1"/>
    </source>
</evidence>
<dbReference type="GO" id="GO:0016747">
    <property type="term" value="F:acyltransferase activity, transferring groups other than amino-acyl groups"/>
    <property type="evidence" value="ECO:0007669"/>
    <property type="project" value="InterPro"/>
</dbReference>
<proteinExistence type="predicted"/>
<organism evidence="3 4">
    <name type="scientific">[Torrubiella] hemipterigena</name>
    <dbReference type="NCBI Taxonomy" id="1531966"/>
    <lineage>
        <taxon>Eukaryota</taxon>
        <taxon>Fungi</taxon>
        <taxon>Dikarya</taxon>
        <taxon>Ascomycota</taxon>
        <taxon>Pezizomycotina</taxon>
        <taxon>Sordariomycetes</taxon>
        <taxon>Hypocreomycetidae</taxon>
        <taxon>Hypocreales</taxon>
        <taxon>Clavicipitaceae</taxon>
        <taxon>Clavicipitaceae incertae sedis</taxon>
        <taxon>'Torrubiella' clade</taxon>
    </lineage>
</organism>
<keyword evidence="4" id="KW-1185">Reference proteome</keyword>
<feature type="domain" description="N-acetyltransferase" evidence="2">
    <location>
        <begin position="51"/>
        <end position="191"/>
    </location>
</feature>
<dbReference type="PROSITE" id="PS51186">
    <property type="entry name" value="GNAT"/>
    <property type="match status" value="1"/>
</dbReference>
<accession>A0A0A1SWV6</accession>
<dbReference type="InterPro" id="IPR016181">
    <property type="entry name" value="Acyl_CoA_acyltransferase"/>
</dbReference>
<dbReference type="Gene3D" id="3.40.630.30">
    <property type="match status" value="1"/>
</dbReference>
<dbReference type="PANTHER" id="PTHR43233">
    <property type="entry name" value="FAMILY N-ACETYLTRANSFERASE, PUTATIVE (AFU_ORTHOLOGUE AFUA_6G03350)-RELATED"/>
    <property type="match status" value="1"/>
</dbReference>
<dbReference type="InterPro" id="IPR000182">
    <property type="entry name" value="GNAT_dom"/>
</dbReference>
<dbReference type="InterPro" id="IPR053144">
    <property type="entry name" value="Acetyltransferase_Butenolide"/>
</dbReference>
<dbReference type="STRING" id="1531966.A0A0A1SWV6"/>
<dbReference type="EMBL" id="CDHN01000001">
    <property type="protein sequence ID" value="CEJ82781.1"/>
    <property type="molecule type" value="Genomic_DNA"/>
</dbReference>